<accession>W5SX74</accession>
<dbReference type="AlphaFoldDB" id="W5SX74"/>
<organism evidence="1">
    <name type="scientific">Borrelia coriaceae ATCC 43381</name>
    <dbReference type="NCBI Taxonomy" id="1408429"/>
    <lineage>
        <taxon>Bacteria</taxon>
        <taxon>Pseudomonadati</taxon>
        <taxon>Spirochaetota</taxon>
        <taxon>Spirochaetia</taxon>
        <taxon>Spirochaetales</taxon>
        <taxon>Borreliaceae</taxon>
        <taxon>Borrelia</taxon>
    </lineage>
</organism>
<evidence type="ECO:0000313" key="1">
    <source>
        <dbReference type="EMBL" id="AHH11467.1"/>
    </source>
</evidence>
<gene>
    <name evidence="1" type="ORF">BCO_0900090</name>
</gene>
<keyword evidence="1" id="KW-0614">Plasmid</keyword>
<name>W5SX74_9SPIR</name>
<dbReference type="HOGENOM" id="CLU_3354906_0_0_12"/>
<dbReference type="EMBL" id="CP005754">
    <property type="protein sequence ID" value="AHH11467.1"/>
    <property type="molecule type" value="Genomic_DNA"/>
</dbReference>
<reference evidence="1" key="1">
    <citation type="submission" date="2013-04" db="EMBL/GenBank/DDBJ databases">
        <title>Comparative Genomics of Relapsing Fever Spirochetes.</title>
        <authorList>
            <person name="Schwan T.G."/>
            <person name="Raffel S.J."/>
            <person name="Porcella S.F."/>
            <person name="Martens C.A."/>
            <person name="Bruno D.P."/>
            <person name="Ricklefs S.M."/>
            <person name="Barbian K.B."/>
        </authorList>
    </citation>
    <scope>NUCLEOTIDE SEQUENCE</scope>
    <source>
        <strain evidence="1">Co53</strain>
        <plasmid evidence="1">unnamed</plasmid>
    </source>
</reference>
<proteinExistence type="predicted"/>
<geneLocation type="plasmid" evidence="1">
    <name>unnamed</name>
</geneLocation>
<protein>
    <submittedName>
        <fullName evidence="1">Uncharacterized protein</fullName>
    </submittedName>
</protein>
<sequence>MLKVLKLLFIVVWQEDKAAAIKIRETEQESIGKFLS</sequence>